<keyword evidence="6" id="KW-0378">Hydrolase</keyword>
<keyword evidence="11" id="KW-1185">Reference proteome</keyword>
<evidence type="ECO:0000256" key="2">
    <source>
        <dbReference type="ARBA" id="ARBA00004123"/>
    </source>
</evidence>
<reference evidence="10 11" key="1">
    <citation type="journal article" date="2012" name="Eukaryot. Cell">
        <title>Genome sequence of the Trichosporon asahii environmental strain CBS 8904.</title>
        <authorList>
            <person name="Yang R.Y."/>
            <person name="Li H.T."/>
            <person name="Zhu H."/>
            <person name="Zhou G.P."/>
            <person name="Wang M."/>
            <person name="Wang L."/>
        </authorList>
    </citation>
    <scope>NUCLEOTIDE SEQUENCE [LARGE SCALE GENOMIC DNA]</scope>
    <source>
        <strain evidence="10 11">CBS 8904</strain>
    </source>
</reference>
<keyword evidence="5" id="KW-0479">Metal-binding</keyword>
<proteinExistence type="inferred from homology"/>
<sequence length="441" mass="51503">MVVYSERRELIKKFRLYIQENAYHLLFNETRDSYLYLCIMVETLESHRYLERSFCSPTTYVAVSDTQLVELMKPMNASNFRQAFRMSRQELSNLYNYVGNHPVYHNTRGRPQRNPVVQLAVFLYRMGSGNTLADVQRTLGRLPRGTIVKYCMRSVVAISSKLAEVVKWPDPQRRREIETFLHDKYMIPGCVGFIDGSHILLHKSPSFSVEKNATFWSRKKRYGLLILAVCDEKKRFTYLQTGHFASANDFRAQQSTPMARDPAQLFSDGQYILGDSGFYCDSNVVPMYRRSSGQVDLPEERLEFNEHVATARVKIEHAFGILKQRWLILNDLHLLLKDQDNLTFAYAAIQAVVVLHNLYIDTSSYHWDLAEFLAAQQRALELQEKMEKEERDAGNLEALEEPNTARPWRRERLRQQIHWLLEEHARTRARARARARALNAL</sequence>
<evidence type="ECO:0000256" key="4">
    <source>
        <dbReference type="ARBA" id="ARBA00022722"/>
    </source>
</evidence>
<dbReference type="Proteomes" id="UP000006757">
    <property type="component" value="Unassembled WGS sequence"/>
</dbReference>
<dbReference type="OMA" id="CILHIFI"/>
<comment type="caution">
    <text evidence="10">The sequence shown here is derived from an EMBL/GenBank/DDBJ whole genome shotgun (WGS) entry which is preliminary data.</text>
</comment>
<dbReference type="AlphaFoldDB" id="K1VJQ2"/>
<evidence type="ECO:0000256" key="1">
    <source>
        <dbReference type="ARBA" id="ARBA00001968"/>
    </source>
</evidence>
<organism evidence="10 11">
    <name type="scientific">Trichosporon asahii var. asahii (strain CBS 8904)</name>
    <name type="common">Yeast</name>
    <dbReference type="NCBI Taxonomy" id="1220162"/>
    <lineage>
        <taxon>Eukaryota</taxon>
        <taxon>Fungi</taxon>
        <taxon>Dikarya</taxon>
        <taxon>Basidiomycota</taxon>
        <taxon>Agaricomycotina</taxon>
        <taxon>Tremellomycetes</taxon>
        <taxon>Trichosporonales</taxon>
        <taxon>Trichosporonaceae</taxon>
        <taxon>Trichosporon</taxon>
    </lineage>
</organism>
<comment type="similarity">
    <text evidence="3">Belongs to the HARBI1 family.</text>
</comment>
<accession>K1VJQ2</accession>
<keyword evidence="8" id="KW-0175">Coiled coil</keyword>
<dbReference type="STRING" id="1220162.K1VJQ2"/>
<evidence type="ECO:0000256" key="5">
    <source>
        <dbReference type="ARBA" id="ARBA00022723"/>
    </source>
</evidence>
<dbReference type="Pfam" id="PF13359">
    <property type="entry name" value="DDE_Tnp_4"/>
    <property type="match status" value="1"/>
</dbReference>
<evidence type="ECO:0000256" key="7">
    <source>
        <dbReference type="ARBA" id="ARBA00023242"/>
    </source>
</evidence>
<dbReference type="EMBL" id="AMBO01000329">
    <property type="protein sequence ID" value="EKD00981.1"/>
    <property type="molecule type" value="Genomic_DNA"/>
</dbReference>
<evidence type="ECO:0000313" key="10">
    <source>
        <dbReference type="EMBL" id="EKD00981.1"/>
    </source>
</evidence>
<dbReference type="GO" id="GO:0004518">
    <property type="term" value="F:nuclease activity"/>
    <property type="evidence" value="ECO:0007669"/>
    <property type="project" value="UniProtKB-KW"/>
</dbReference>
<dbReference type="OrthoDB" id="2575743at2759"/>
<dbReference type="eggNOG" id="KOG4585">
    <property type="taxonomic scope" value="Eukaryota"/>
</dbReference>
<comment type="cofactor">
    <cofactor evidence="1">
        <name>a divalent metal cation</name>
        <dbReference type="ChEBI" id="CHEBI:60240"/>
    </cofactor>
</comment>
<dbReference type="PANTHER" id="PTHR22930">
    <property type="match status" value="1"/>
</dbReference>
<gene>
    <name evidence="10" type="ORF">A1Q2_04722</name>
</gene>
<dbReference type="InterPro" id="IPR027806">
    <property type="entry name" value="HARBI1_dom"/>
</dbReference>
<dbReference type="InterPro" id="IPR045249">
    <property type="entry name" value="HARBI1-like"/>
</dbReference>
<dbReference type="GO" id="GO:0046872">
    <property type="term" value="F:metal ion binding"/>
    <property type="evidence" value="ECO:0007669"/>
    <property type="project" value="UniProtKB-KW"/>
</dbReference>
<evidence type="ECO:0000256" key="6">
    <source>
        <dbReference type="ARBA" id="ARBA00022801"/>
    </source>
</evidence>
<protein>
    <recommendedName>
        <fullName evidence="9">DDE Tnp4 domain-containing protein</fullName>
    </recommendedName>
</protein>
<dbReference type="GO" id="GO:0005634">
    <property type="term" value="C:nucleus"/>
    <property type="evidence" value="ECO:0007669"/>
    <property type="project" value="UniProtKB-SubCell"/>
</dbReference>
<name>K1VJQ2_TRIAC</name>
<feature type="coiled-coil region" evidence="8">
    <location>
        <begin position="372"/>
        <end position="441"/>
    </location>
</feature>
<evidence type="ECO:0000256" key="3">
    <source>
        <dbReference type="ARBA" id="ARBA00006958"/>
    </source>
</evidence>
<evidence type="ECO:0000256" key="8">
    <source>
        <dbReference type="SAM" id="Coils"/>
    </source>
</evidence>
<dbReference type="HOGENOM" id="CLU_018552_2_2_1"/>
<keyword evidence="7" id="KW-0539">Nucleus</keyword>
<evidence type="ECO:0000259" key="9">
    <source>
        <dbReference type="Pfam" id="PF13359"/>
    </source>
</evidence>
<comment type="subcellular location">
    <subcellularLocation>
        <location evidence="2">Nucleus</location>
    </subcellularLocation>
</comment>
<dbReference type="GO" id="GO:0016787">
    <property type="term" value="F:hydrolase activity"/>
    <property type="evidence" value="ECO:0007669"/>
    <property type="project" value="UniProtKB-KW"/>
</dbReference>
<dbReference type="InParanoid" id="K1VJQ2"/>
<keyword evidence="4" id="KW-0540">Nuclease</keyword>
<evidence type="ECO:0000313" key="11">
    <source>
        <dbReference type="Proteomes" id="UP000006757"/>
    </source>
</evidence>
<dbReference type="PANTHER" id="PTHR22930:SF85">
    <property type="entry name" value="GH03217P-RELATED"/>
    <property type="match status" value="1"/>
</dbReference>
<feature type="domain" description="DDE Tnp4" evidence="9">
    <location>
        <begin position="194"/>
        <end position="357"/>
    </location>
</feature>